<dbReference type="EnsemblBacteria" id="ABC24223">
    <property type="protein sequence ID" value="ABC24223"/>
    <property type="gene ID" value="Rru_A3429"/>
</dbReference>
<dbReference type="EMBL" id="CP000230">
    <property type="protein sequence ID" value="ABC24223.1"/>
    <property type="molecule type" value="Genomic_DNA"/>
</dbReference>
<feature type="region of interest" description="Disordered" evidence="1">
    <location>
        <begin position="169"/>
        <end position="190"/>
    </location>
</feature>
<feature type="compositionally biased region" description="Basic and acidic residues" evidence="1">
    <location>
        <begin position="20"/>
        <end position="30"/>
    </location>
</feature>
<proteinExistence type="predicted"/>
<dbReference type="KEGG" id="rru:Rru_A3429"/>
<evidence type="ECO:0000256" key="1">
    <source>
        <dbReference type="SAM" id="MobiDB-lite"/>
    </source>
</evidence>
<evidence type="ECO:0000313" key="2">
    <source>
        <dbReference type="EMBL" id="ABC24223.1"/>
    </source>
</evidence>
<evidence type="ECO:0000313" key="3">
    <source>
        <dbReference type="Proteomes" id="UP000001929"/>
    </source>
</evidence>
<sequence>MTIEVIGSGNSPSSSLTTSSKDKDKEKDKVQGLFSTFLNSPGAAGVEEDAESEGTKAKNEFLAFVNLSPAEKMRYSLLAAKGLDEASLAALPADEREKIEAEIREMIKAQFEEKTNGTPIAAATATTTATATATTAATAATATAGQAVIALQEKAASVDVNKSLLAYTSNPTAAEVADEPAERERHSLLS</sequence>
<accession>Q2RNS2</accession>
<dbReference type="STRING" id="269796.Rru_A3429"/>
<gene>
    <name evidence="2" type="ordered locus">Rru_A3429</name>
</gene>
<keyword evidence="3" id="KW-1185">Reference proteome</keyword>
<name>Q2RNS2_RHORT</name>
<dbReference type="HOGENOM" id="CLU_1427003_0_0_5"/>
<feature type="compositionally biased region" description="Basic and acidic residues" evidence="1">
    <location>
        <begin position="180"/>
        <end position="190"/>
    </location>
</feature>
<organism evidence="2 3">
    <name type="scientific">Rhodospirillum rubrum (strain ATCC 11170 / ATH 1.1.1 / DSM 467 / LMG 4362 / NCIMB 8255 / S1)</name>
    <dbReference type="NCBI Taxonomy" id="269796"/>
    <lineage>
        <taxon>Bacteria</taxon>
        <taxon>Pseudomonadati</taxon>
        <taxon>Pseudomonadota</taxon>
        <taxon>Alphaproteobacteria</taxon>
        <taxon>Rhodospirillales</taxon>
        <taxon>Rhodospirillaceae</taxon>
        <taxon>Rhodospirillum</taxon>
    </lineage>
</organism>
<protein>
    <submittedName>
        <fullName evidence="2">Uncharacterized protein</fullName>
    </submittedName>
</protein>
<dbReference type="PATRIC" id="fig|269796.9.peg.3545"/>
<dbReference type="AlphaFoldDB" id="Q2RNS2"/>
<feature type="region of interest" description="Disordered" evidence="1">
    <location>
        <begin position="1"/>
        <end position="31"/>
    </location>
</feature>
<reference evidence="2 3" key="1">
    <citation type="journal article" date="2011" name="Stand. Genomic Sci.">
        <title>Complete genome sequence of Rhodospirillum rubrum type strain (S1).</title>
        <authorList>
            <person name="Munk A.C."/>
            <person name="Copeland A."/>
            <person name="Lucas S."/>
            <person name="Lapidus A."/>
            <person name="Del Rio T.G."/>
            <person name="Barry K."/>
            <person name="Detter J.C."/>
            <person name="Hammon N."/>
            <person name="Israni S."/>
            <person name="Pitluck S."/>
            <person name="Brettin T."/>
            <person name="Bruce D."/>
            <person name="Han C."/>
            <person name="Tapia R."/>
            <person name="Gilna P."/>
            <person name="Schmutz J."/>
            <person name="Larimer F."/>
            <person name="Land M."/>
            <person name="Kyrpides N.C."/>
            <person name="Mavromatis K."/>
            <person name="Richardson P."/>
            <person name="Rohde M."/>
            <person name="Goker M."/>
            <person name="Klenk H.P."/>
            <person name="Zhang Y."/>
            <person name="Roberts G.P."/>
            <person name="Reslewic S."/>
            <person name="Schwartz D.C."/>
        </authorList>
    </citation>
    <scope>NUCLEOTIDE SEQUENCE [LARGE SCALE GENOMIC DNA]</scope>
    <source>
        <strain evidence="3">ATCC 11170 / ATH 1.1.1 / DSM 467 / LMG 4362 / NCIMB 8255 / S1</strain>
    </source>
</reference>
<dbReference type="Proteomes" id="UP000001929">
    <property type="component" value="Chromosome"/>
</dbReference>